<feature type="compositionally biased region" description="Low complexity" evidence="2">
    <location>
        <begin position="316"/>
        <end position="329"/>
    </location>
</feature>
<feature type="region of interest" description="Disordered" evidence="2">
    <location>
        <begin position="176"/>
        <end position="258"/>
    </location>
</feature>
<reference evidence="3 4" key="1">
    <citation type="journal article" date="2019" name="Nat. Ecol. Evol.">
        <title>Megaphylogeny resolves global patterns of mushroom evolution.</title>
        <authorList>
            <person name="Varga T."/>
            <person name="Krizsan K."/>
            <person name="Foldi C."/>
            <person name="Dima B."/>
            <person name="Sanchez-Garcia M."/>
            <person name="Sanchez-Ramirez S."/>
            <person name="Szollosi G.J."/>
            <person name="Szarkandi J.G."/>
            <person name="Papp V."/>
            <person name="Albert L."/>
            <person name="Andreopoulos W."/>
            <person name="Angelini C."/>
            <person name="Antonin V."/>
            <person name="Barry K.W."/>
            <person name="Bougher N.L."/>
            <person name="Buchanan P."/>
            <person name="Buyck B."/>
            <person name="Bense V."/>
            <person name="Catcheside P."/>
            <person name="Chovatia M."/>
            <person name="Cooper J."/>
            <person name="Damon W."/>
            <person name="Desjardin D."/>
            <person name="Finy P."/>
            <person name="Geml J."/>
            <person name="Haridas S."/>
            <person name="Hughes K."/>
            <person name="Justo A."/>
            <person name="Karasinski D."/>
            <person name="Kautmanova I."/>
            <person name="Kiss B."/>
            <person name="Kocsube S."/>
            <person name="Kotiranta H."/>
            <person name="LaButti K.M."/>
            <person name="Lechner B.E."/>
            <person name="Liimatainen K."/>
            <person name="Lipzen A."/>
            <person name="Lukacs Z."/>
            <person name="Mihaltcheva S."/>
            <person name="Morgado L.N."/>
            <person name="Niskanen T."/>
            <person name="Noordeloos M.E."/>
            <person name="Ohm R.A."/>
            <person name="Ortiz-Santana B."/>
            <person name="Ovrebo C."/>
            <person name="Racz N."/>
            <person name="Riley R."/>
            <person name="Savchenko A."/>
            <person name="Shiryaev A."/>
            <person name="Soop K."/>
            <person name="Spirin V."/>
            <person name="Szebenyi C."/>
            <person name="Tomsovsky M."/>
            <person name="Tulloss R.E."/>
            <person name="Uehling J."/>
            <person name="Grigoriev I.V."/>
            <person name="Vagvolgyi C."/>
            <person name="Papp T."/>
            <person name="Martin F.M."/>
            <person name="Miettinen O."/>
            <person name="Hibbett D.S."/>
            <person name="Nagy L.G."/>
        </authorList>
    </citation>
    <scope>NUCLEOTIDE SEQUENCE [LARGE SCALE GENOMIC DNA]</scope>
    <source>
        <strain evidence="3 4">OMC1185</strain>
    </source>
</reference>
<feature type="compositionally biased region" description="Polar residues" evidence="2">
    <location>
        <begin position="480"/>
        <end position="508"/>
    </location>
</feature>
<feature type="region of interest" description="Disordered" evidence="2">
    <location>
        <begin position="276"/>
        <end position="342"/>
    </location>
</feature>
<feature type="compositionally biased region" description="Basic and acidic residues" evidence="2">
    <location>
        <begin position="693"/>
        <end position="702"/>
    </location>
</feature>
<feature type="region of interest" description="Disordered" evidence="2">
    <location>
        <begin position="589"/>
        <end position="741"/>
    </location>
</feature>
<keyword evidence="4" id="KW-1185">Reference proteome</keyword>
<feature type="compositionally biased region" description="Acidic residues" evidence="2">
    <location>
        <begin position="276"/>
        <end position="286"/>
    </location>
</feature>
<feature type="region of interest" description="Disordered" evidence="2">
    <location>
        <begin position="754"/>
        <end position="813"/>
    </location>
</feature>
<feature type="compositionally biased region" description="Polar residues" evidence="2">
    <location>
        <begin position="390"/>
        <end position="399"/>
    </location>
</feature>
<feature type="compositionally biased region" description="Low complexity" evidence="2">
    <location>
        <begin position="633"/>
        <end position="652"/>
    </location>
</feature>
<feature type="region of interest" description="Disordered" evidence="2">
    <location>
        <begin position="530"/>
        <end position="549"/>
    </location>
</feature>
<dbReference type="OrthoDB" id="2565072at2759"/>
<feature type="compositionally biased region" description="Basic and acidic residues" evidence="2">
    <location>
        <begin position="85"/>
        <end position="94"/>
    </location>
</feature>
<evidence type="ECO:0000313" key="4">
    <source>
        <dbReference type="Proteomes" id="UP000305948"/>
    </source>
</evidence>
<feature type="compositionally biased region" description="Polar residues" evidence="2">
    <location>
        <begin position="189"/>
        <end position="202"/>
    </location>
</feature>
<feature type="region of interest" description="Disordered" evidence="2">
    <location>
        <begin position="63"/>
        <end position="94"/>
    </location>
</feature>
<keyword evidence="1" id="KW-0175">Coiled coil</keyword>
<evidence type="ECO:0000313" key="3">
    <source>
        <dbReference type="EMBL" id="TFK56968.1"/>
    </source>
</evidence>
<gene>
    <name evidence="3" type="ORF">OE88DRAFT_1640773</name>
</gene>
<evidence type="ECO:0000256" key="2">
    <source>
        <dbReference type="SAM" id="MobiDB-lite"/>
    </source>
</evidence>
<dbReference type="Proteomes" id="UP000305948">
    <property type="component" value="Unassembled WGS sequence"/>
</dbReference>
<proteinExistence type="predicted"/>
<feature type="compositionally biased region" description="Basic and acidic residues" evidence="2">
    <location>
        <begin position="659"/>
        <end position="675"/>
    </location>
</feature>
<feature type="compositionally biased region" description="Polar residues" evidence="2">
    <location>
        <begin position="331"/>
        <end position="342"/>
    </location>
</feature>
<feature type="region of interest" description="Disordered" evidence="2">
    <location>
        <begin position="980"/>
        <end position="1015"/>
    </location>
</feature>
<feature type="compositionally biased region" description="Polar residues" evidence="2">
    <location>
        <begin position="72"/>
        <end position="84"/>
    </location>
</feature>
<feature type="coiled-coil region" evidence="1">
    <location>
        <begin position="941"/>
        <end position="968"/>
    </location>
</feature>
<feature type="compositionally biased region" description="Gly residues" evidence="2">
    <location>
        <begin position="1006"/>
        <end position="1015"/>
    </location>
</feature>
<organism evidence="3 4">
    <name type="scientific">Heliocybe sulcata</name>
    <dbReference type="NCBI Taxonomy" id="5364"/>
    <lineage>
        <taxon>Eukaryota</taxon>
        <taxon>Fungi</taxon>
        <taxon>Dikarya</taxon>
        <taxon>Basidiomycota</taxon>
        <taxon>Agaricomycotina</taxon>
        <taxon>Agaricomycetes</taxon>
        <taxon>Gloeophyllales</taxon>
        <taxon>Gloeophyllaceae</taxon>
        <taxon>Heliocybe</taxon>
    </lineage>
</organism>
<accession>A0A5C3NLE2</accession>
<dbReference type="AlphaFoldDB" id="A0A5C3NLE2"/>
<feature type="compositionally biased region" description="Low complexity" evidence="2">
    <location>
        <begin position="407"/>
        <end position="432"/>
    </location>
</feature>
<feature type="compositionally biased region" description="Polar residues" evidence="2">
    <location>
        <begin position="623"/>
        <end position="632"/>
    </location>
</feature>
<protein>
    <submittedName>
        <fullName evidence="3">Uncharacterized protein</fullName>
    </submittedName>
</protein>
<sequence>MASRAMYGYEQMVLTAAMELPWSLGACCVAWTKSSNDQWMTEASARISQATGRAAAERLLRTDLQGHRTPRSSEVSANKYQNEPANRRDGGNDTSERCLYRSEAGVLRILQIVNELFVIICAHPSSSWLMLSAMQSPSTAHDEHVRRLLDQRTARADLHNRFPSYADSYDSPSIYSHPVFSPRPGRSADQPQSSNYASSTLEPRSPMSDRERLNDPSASTLDLEDDPRYSYASQDYSDDDHSSEHTIDDDDDDGARMSVLGPKMRFHSRAPWEMGEEAVAEEEEPDSNALSRTLSEPRSEKNRGGIMKGLGLNRVGSSGRPSNDSSRSSGKTKQSFETNSSYISPGGALHALAQASMSSTSLAAPCSPKSTARNKFPMMRVHTQPGPSIANPSQHSSPASPRVAAISDGSSPRSGSDSHVPPLSRRGRSASPAPSPITHQQEYIHPYANPDLAFYNQTYESSRSPSHQQRAFMNDIPPSDSDQTVTEASTSGSWTSAGVITPDSSATSVAHKAKGSYSSGESMHVKGVSAPVATRRPSVPDSHSSFESIGRPFASTMQARTIAGWQDTPASPGFTLISLEEAQAQVRERSRTTTTQVAMSQHGHGNSPLAFPAADNSAVDQRMGSSKNSNSPTGSTFTSRARARSISAGARAKNAFLPRGKDSEYPAASSEDHASSEAPPRVIKQKKSGFMRLFRDKEKDKPQPQAVPPVPQISSEVMGDNGSGNQTYMPAPRTTKDLKRVPVPSLSASLLAESDGMLRVTPSDDERRKYSPSPRRGNLPTLSIIPPGGHSSSKEPFNPEVEQERGRSRATTPTVALSAVEASSGVAAMCPSPRSAPPGQTDFRGLSLRPVSTAFSAHFSDHLIPGEVGSARANGDSDLDLDTPTTMNTAITSPSTSNSPLGYSFRSDDSVAGNRGVSIAVAGDDQSAVIQALQDQIVSARKGWQMQIWELEGQVRELKAELERLRAAGNRSGYCDVCGRGSSAPAEKQDDGGRTGVMNRPRAPTSGGGRFGCIN</sequence>
<name>A0A5C3NLE2_9AGAM</name>
<feature type="compositionally biased region" description="Polar residues" evidence="2">
    <location>
        <begin position="455"/>
        <end position="471"/>
    </location>
</feature>
<feature type="region of interest" description="Disordered" evidence="2">
    <location>
        <begin position="380"/>
        <end position="524"/>
    </location>
</feature>
<dbReference type="EMBL" id="ML213503">
    <property type="protein sequence ID" value="TFK56968.1"/>
    <property type="molecule type" value="Genomic_DNA"/>
</dbReference>
<evidence type="ECO:0000256" key="1">
    <source>
        <dbReference type="SAM" id="Coils"/>
    </source>
</evidence>